<accession>A0A096BYN8</accession>
<gene>
    <name evidence="9" type="ORF">HMPREF0872_01780</name>
</gene>
<feature type="transmembrane region" description="Helical" evidence="8">
    <location>
        <begin position="47"/>
        <end position="67"/>
    </location>
</feature>
<feature type="transmembrane region" description="Helical" evidence="8">
    <location>
        <begin position="7"/>
        <end position="27"/>
    </location>
</feature>
<dbReference type="FunFam" id="1.10.3860.10:FF:000001">
    <property type="entry name" value="C4-dicarboxylate transport protein"/>
    <property type="match status" value="1"/>
</dbReference>
<feature type="transmembrane region" description="Helical" evidence="8">
    <location>
        <begin position="216"/>
        <end position="237"/>
    </location>
</feature>
<evidence type="ECO:0000256" key="3">
    <source>
        <dbReference type="ARBA" id="ARBA00022475"/>
    </source>
</evidence>
<dbReference type="PRINTS" id="PR00173">
    <property type="entry name" value="EDTRNSPORT"/>
</dbReference>
<dbReference type="InterPro" id="IPR036458">
    <property type="entry name" value="Na:dicarbo_symporter_sf"/>
</dbReference>
<comment type="caution">
    <text evidence="9">The sequence shown here is derived from an EMBL/GenBank/DDBJ whole genome shotgun (WGS) entry which is preliminary data.</text>
</comment>
<comment type="subcellular location">
    <subcellularLocation>
        <location evidence="1">Cell membrane</location>
        <topology evidence="1">Multi-pass membrane protein</topology>
    </subcellularLocation>
</comment>
<dbReference type="PROSITE" id="PS00713">
    <property type="entry name" value="NA_DICARBOXYL_SYMP_1"/>
    <property type="match status" value="1"/>
</dbReference>
<dbReference type="eggNOG" id="COG1301">
    <property type="taxonomic scope" value="Bacteria"/>
</dbReference>
<proteinExistence type="predicted"/>
<name>A0A096BYN8_9FIRM</name>
<evidence type="ECO:0000256" key="8">
    <source>
        <dbReference type="SAM" id="Phobius"/>
    </source>
</evidence>
<keyword evidence="4 8" id="KW-0812">Transmembrane</keyword>
<dbReference type="Pfam" id="PF00375">
    <property type="entry name" value="SDF"/>
    <property type="match status" value="1"/>
</dbReference>
<keyword evidence="7 8" id="KW-0472">Membrane</keyword>
<dbReference type="SUPFAM" id="SSF118215">
    <property type="entry name" value="Proton glutamate symport protein"/>
    <property type="match status" value="1"/>
</dbReference>
<dbReference type="GO" id="GO:0006835">
    <property type="term" value="P:dicarboxylic acid transport"/>
    <property type="evidence" value="ECO:0007669"/>
    <property type="project" value="TreeGrafter"/>
</dbReference>
<evidence type="ECO:0000256" key="5">
    <source>
        <dbReference type="ARBA" id="ARBA00022847"/>
    </source>
</evidence>
<keyword evidence="6 8" id="KW-1133">Transmembrane helix</keyword>
<reference evidence="9 10" key="1">
    <citation type="submission" date="2014-07" db="EMBL/GenBank/DDBJ databases">
        <authorList>
            <person name="McCorrison J."/>
            <person name="Sanka R."/>
            <person name="Torralba M."/>
            <person name="Gillis M."/>
            <person name="Haft D.H."/>
            <person name="Methe B."/>
            <person name="Sutton G."/>
            <person name="Nelson K.E."/>
        </authorList>
    </citation>
    <scope>NUCLEOTIDE SEQUENCE [LARGE SCALE GENOMIC DNA]</scope>
    <source>
        <strain evidence="9 10">DNF00314</strain>
    </source>
</reference>
<dbReference type="RefSeq" id="WP_038151412.1">
    <property type="nucleotide sequence ID" value="NZ_JRNT01000006.1"/>
</dbReference>
<keyword evidence="3" id="KW-1003">Cell membrane</keyword>
<feature type="transmembrane region" description="Helical" evidence="8">
    <location>
        <begin position="185"/>
        <end position="210"/>
    </location>
</feature>
<dbReference type="EMBL" id="JRNT01000006">
    <property type="protein sequence ID" value="KGF47847.1"/>
    <property type="molecule type" value="Genomic_DNA"/>
</dbReference>
<feature type="transmembrane region" description="Helical" evidence="8">
    <location>
        <begin position="79"/>
        <end position="99"/>
    </location>
</feature>
<dbReference type="GO" id="GO:0015293">
    <property type="term" value="F:symporter activity"/>
    <property type="evidence" value="ECO:0007669"/>
    <property type="project" value="UniProtKB-KW"/>
</dbReference>
<evidence type="ECO:0000256" key="4">
    <source>
        <dbReference type="ARBA" id="ARBA00022692"/>
    </source>
</evidence>
<evidence type="ECO:0000256" key="2">
    <source>
        <dbReference type="ARBA" id="ARBA00022448"/>
    </source>
</evidence>
<evidence type="ECO:0000313" key="10">
    <source>
        <dbReference type="Proteomes" id="UP000029628"/>
    </source>
</evidence>
<sequence>MGSLKKLSLSTWILIGLVLGIIVGAISPDLGKAMKPLGDVFIRMIKMIVVPLIFSSLIMGIAGTGDFKKLGRLGGKSIVWFEVATTLALIIGLLLVNLVGPGHGVNIAAQASEAVQKAAHAKPLDHIQMLVNIVPTNIIDAMARADMLEIIFFSCIFAIAAAKAGDEGKAIISLSKDVTHIMFNVTHYVMKVSPIGIFGAIAYTVGLYGLDVLLPLIKLIACLYVALIIFLILVLAIASAFTKVSMFKLIVALKEPLLLAFTTSASEAALPIAMDKLERLGIPKHIVSFVLPLGYTFNLDGSTLYSCLATMFLAQMYGIEMSITAQIGMLLVLMVSTKGIAGVPGSALIVIASTVSAFGIPVEGIAIILGIDRILDMARTCCNVTGNCIAAVVVARWEKEATADAINYRIDHPYTDSELESINN</sequence>
<dbReference type="InterPro" id="IPR018107">
    <property type="entry name" value="Na-dicarboxylate_symporter_CS"/>
</dbReference>
<organism evidence="9 10">
    <name type="scientific">Veillonella montpellierensis DNF00314</name>
    <dbReference type="NCBI Taxonomy" id="1401067"/>
    <lineage>
        <taxon>Bacteria</taxon>
        <taxon>Bacillati</taxon>
        <taxon>Bacillota</taxon>
        <taxon>Negativicutes</taxon>
        <taxon>Veillonellales</taxon>
        <taxon>Veillonellaceae</taxon>
        <taxon>Veillonella</taxon>
    </lineage>
</organism>
<dbReference type="GO" id="GO:0005886">
    <property type="term" value="C:plasma membrane"/>
    <property type="evidence" value="ECO:0007669"/>
    <property type="project" value="UniProtKB-SubCell"/>
</dbReference>
<dbReference type="Gene3D" id="1.10.3860.10">
    <property type="entry name" value="Sodium:dicarboxylate symporter"/>
    <property type="match status" value="1"/>
</dbReference>
<dbReference type="PROSITE" id="PS00714">
    <property type="entry name" value="NA_DICARBOXYL_SYMP_2"/>
    <property type="match status" value="1"/>
</dbReference>
<dbReference type="PANTHER" id="PTHR42865">
    <property type="entry name" value="PROTON/GLUTAMATE-ASPARTATE SYMPORTER"/>
    <property type="match status" value="1"/>
</dbReference>
<keyword evidence="10" id="KW-1185">Reference proteome</keyword>
<evidence type="ECO:0000256" key="7">
    <source>
        <dbReference type="ARBA" id="ARBA00023136"/>
    </source>
</evidence>
<keyword evidence="5" id="KW-0769">Symport</keyword>
<feature type="transmembrane region" description="Helical" evidence="8">
    <location>
        <begin position="347"/>
        <end position="369"/>
    </location>
</feature>
<keyword evidence="2" id="KW-0813">Transport</keyword>
<dbReference type="AlphaFoldDB" id="A0A096BYN8"/>
<evidence type="ECO:0000256" key="6">
    <source>
        <dbReference type="ARBA" id="ARBA00022989"/>
    </source>
</evidence>
<feature type="transmembrane region" description="Helical" evidence="8">
    <location>
        <begin position="321"/>
        <end position="341"/>
    </location>
</feature>
<evidence type="ECO:0000256" key="1">
    <source>
        <dbReference type="ARBA" id="ARBA00004651"/>
    </source>
</evidence>
<dbReference type="Proteomes" id="UP000029628">
    <property type="component" value="Unassembled WGS sequence"/>
</dbReference>
<dbReference type="PANTHER" id="PTHR42865:SF7">
    <property type="entry name" value="PROTON_GLUTAMATE-ASPARTATE SYMPORTER"/>
    <property type="match status" value="1"/>
</dbReference>
<evidence type="ECO:0000313" key="9">
    <source>
        <dbReference type="EMBL" id="KGF47847.1"/>
    </source>
</evidence>
<dbReference type="InterPro" id="IPR001991">
    <property type="entry name" value="Na-dicarboxylate_symporter"/>
</dbReference>
<protein>
    <submittedName>
        <fullName evidence="9">Glutamate:protein symporter</fullName>
    </submittedName>
</protein>